<keyword evidence="3" id="KW-1185">Reference proteome</keyword>
<dbReference type="SUPFAM" id="SSF46934">
    <property type="entry name" value="UBA-like"/>
    <property type="match status" value="1"/>
</dbReference>
<dbReference type="OrthoDB" id="3183239at2"/>
<evidence type="ECO:0000256" key="1">
    <source>
        <dbReference type="SAM" id="Phobius"/>
    </source>
</evidence>
<evidence type="ECO:0000313" key="3">
    <source>
        <dbReference type="Proteomes" id="UP000016638"/>
    </source>
</evidence>
<dbReference type="InterPro" id="IPR009060">
    <property type="entry name" value="UBA-like_sf"/>
</dbReference>
<comment type="caution">
    <text evidence="2">The sequence shown here is derived from an EMBL/GenBank/DDBJ whole genome shotgun (WGS) entry which is preliminary data.</text>
</comment>
<keyword evidence="1" id="KW-1133">Transmembrane helix</keyword>
<dbReference type="CDD" id="cd14360">
    <property type="entry name" value="UBA_NAC_like_bac"/>
    <property type="match status" value="1"/>
</dbReference>
<keyword evidence="1" id="KW-0812">Transmembrane</keyword>
<dbReference type="AlphaFoldDB" id="U2UT09"/>
<dbReference type="PATRIC" id="fig|1125712.3.peg.2401"/>
<accession>U2UT09</accession>
<name>U2UT09_9ACTN</name>
<dbReference type="Gene3D" id="1.10.8.10">
    <property type="entry name" value="DNA helicase RuvA subunit, C-terminal domain"/>
    <property type="match status" value="1"/>
</dbReference>
<sequence length="190" mass="21003">MSNADDTSLEKVELVRSKTGVSYEDAKRALEASGGNVLDAIIWLEHEGKAHTATASYSTGATDGGQEQGANSPEMIRAQQEYQESSRKSDLWETIKRVLQNGIDYKFVAIRHDDDQLMRLPVLVPIVGIFVWGATIWLLIIGLFFGVRYRIDKPGDASHSASKVTEDVNDAMSGAADFADTIRRDVTDRR</sequence>
<dbReference type="STRING" id="1125712.HMPREF1316_0746"/>
<organism evidence="2 3">
    <name type="scientific">Olsenella profusa F0195</name>
    <dbReference type="NCBI Taxonomy" id="1125712"/>
    <lineage>
        <taxon>Bacteria</taxon>
        <taxon>Bacillati</taxon>
        <taxon>Actinomycetota</taxon>
        <taxon>Coriobacteriia</taxon>
        <taxon>Coriobacteriales</taxon>
        <taxon>Atopobiaceae</taxon>
        <taxon>Olsenella</taxon>
    </lineage>
</organism>
<reference evidence="2 3" key="1">
    <citation type="submission" date="2013-08" db="EMBL/GenBank/DDBJ databases">
        <authorList>
            <person name="Durkin A.S."/>
            <person name="Haft D.R."/>
            <person name="McCorrison J."/>
            <person name="Torralba M."/>
            <person name="Gillis M."/>
            <person name="Haft D.H."/>
            <person name="Methe B."/>
            <person name="Sutton G."/>
            <person name="Nelson K.E."/>
        </authorList>
    </citation>
    <scope>NUCLEOTIDE SEQUENCE [LARGE SCALE GENOMIC DNA]</scope>
    <source>
        <strain evidence="2 3">F0195</strain>
    </source>
</reference>
<dbReference type="RefSeq" id="WP_021727298.1">
    <property type="nucleotide sequence ID" value="NZ_AWEZ01000069.1"/>
</dbReference>
<proteinExistence type="predicted"/>
<dbReference type="eggNOG" id="COG0264">
    <property type="taxonomic scope" value="Bacteria"/>
</dbReference>
<protein>
    <submittedName>
        <fullName evidence="2">UBA/TS-N domain protein</fullName>
    </submittedName>
</protein>
<feature type="transmembrane region" description="Helical" evidence="1">
    <location>
        <begin position="122"/>
        <end position="145"/>
    </location>
</feature>
<dbReference type="EMBL" id="AWEZ01000069">
    <property type="protein sequence ID" value="ERL06242.1"/>
    <property type="molecule type" value="Genomic_DNA"/>
</dbReference>
<dbReference type="Proteomes" id="UP000016638">
    <property type="component" value="Unassembled WGS sequence"/>
</dbReference>
<gene>
    <name evidence="2" type="ORF">HMPREF1316_0746</name>
</gene>
<keyword evidence="1" id="KW-0472">Membrane</keyword>
<evidence type="ECO:0000313" key="2">
    <source>
        <dbReference type="EMBL" id="ERL06242.1"/>
    </source>
</evidence>